<dbReference type="GO" id="GO:0006606">
    <property type="term" value="P:protein import into nucleus"/>
    <property type="evidence" value="ECO:0007669"/>
    <property type="project" value="TreeGrafter"/>
</dbReference>
<keyword evidence="4 9" id="KW-0509">mRNA transport</keyword>
<protein>
    <recommendedName>
        <fullName evidence="9">Nuclear pore complex protein Nup85</fullName>
    </recommendedName>
</protein>
<accession>A0AA36AY30</accession>
<evidence type="ECO:0000256" key="4">
    <source>
        <dbReference type="ARBA" id="ARBA00022816"/>
    </source>
</evidence>
<keyword evidence="11" id="KW-1185">Reference proteome</keyword>
<dbReference type="EMBL" id="OX597819">
    <property type="protein sequence ID" value="CAI9724405.1"/>
    <property type="molecule type" value="Genomic_DNA"/>
</dbReference>
<evidence type="ECO:0000256" key="2">
    <source>
        <dbReference type="ARBA" id="ARBA00005573"/>
    </source>
</evidence>
<comment type="subunit">
    <text evidence="9">Component of the nuclear pore complex (NPC).</text>
</comment>
<keyword evidence="7 9" id="KW-0906">Nuclear pore complex</keyword>
<reference evidence="10" key="1">
    <citation type="submission" date="2023-08" db="EMBL/GenBank/DDBJ databases">
        <authorList>
            <person name="Alioto T."/>
            <person name="Alioto T."/>
            <person name="Gomez Garrido J."/>
        </authorList>
    </citation>
    <scope>NUCLEOTIDE SEQUENCE</scope>
</reference>
<keyword evidence="8 9" id="KW-0539">Nucleus</keyword>
<evidence type="ECO:0000256" key="9">
    <source>
        <dbReference type="RuleBase" id="RU365073"/>
    </source>
</evidence>
<dbReference type="PANTHER" id="PTHR13373:SF21">
    <property type="entry name" value="NUCLEAR PORE COMPLEX PROTEIN NUP85"/>
    <property type="match status" value="1"/>
</dbReference>
<keyword evidence="9" id="KW-0472">Membrane</keyword>
<evidence type="ECO:0000313" key="11">
    <source>
        <dbReference type="Proteomes" id="UP001162480"/>
    </source>
</evidence>
<dbReference type="PANTHER" id="PTHR13373">
    <property type="entry name" value="FROUNT PROTEIN-RELATED"/>
    <property type="match status" value="1"/>
</dbReference>
<evidence type="ECO:0000256" key="5">
    <source>
        <dbReference type="ARBA" id="ARBA00022927"/>
    </source>
</evidence>
<dbReference type="GO" id="GO:0006406">
    <property type="term" value="P:mRNA export from nucleus"/>
    <property type="evidence" value="ECO:0007669"/>
    <property type="project" value="TreeGrafter"/>
</dbReference>
<dbReference type="GO" id="GO:0045893">
    <property type="term" value="P:positive regulation of DNA-templated transcription"/>
    <property type="evidence" value="ECO:0007669"/>
    <property type="project" value="TreeGrafter"/>
</dbReference>
<keyword evidence="3 9" id="KW-0813">Transport</keyword>
<gene>
    <name evidence="10" type="ORF">OCTVUL_1B009423</name>
</gene>
<dbReference type="GO" id="GO:0017056">
    <property type="term" value="F:structural constituent of nuclear pore"/>
    <property type="evidence" value="ECO:0007669"/>
    <property type="project" value="TreeGrafter"/>
</dbReference>
<proteinExistence type="inferred from homology"/>
<comment type="function">
    <text evidence="9">Functions as a component of the nuclear pore complex (NPC).</text>
</comment>
<keyword evidence="5 9" id="KW-0653">Protein transport</keyword>
<evidence type="ECO:0000313" key="10">
    <source>
        <dbReference type="EMBL" id="CAI9724405.1"/>
    </source>
</evidence>
<dbReference type="InterPro" id="IPR011502">
    <property type="entry name" value="Nucleoporin_Nup85"/>
</dbReference>
<evidence type="ECO:0000256" key="8">
    <source>
        <dbReference type="ARBA" id="ARBA00023242"/>
    </source>
</evidence>
<sequence>MAKKREREIPELKIADPVSTSHGLVAVCGIGNKLMVYGGASKACNDADHINQNLHAGGGLHEVKWEKEMEAPIMRRLVNESHNIFVSLQQQAEKLSDTELKDYLIKASRHYRSVVKGCCWTLQYESEKIIDDEMKAHFEDQQQIFHLIELIWSLCEILYIDTMPGAAPIRQLRGWIRWHFTEGNQLATEIIQNEKPENHPRFWEAIYRLLLQGSVDEARQLFLLHPSCHIDSFTSLEELMRKMPQLANFVSQGRSLPEFEMKWRHWRDECSRRLKSGDFIANEHLENMAKILCGEEAVFHQMKDYCETWFHMLVSKLFYQNPVVKTMELQHYIQPCIDMYRGDNRMAQLDNILIALFEFDINQMIRSCWQGLSMREYLLLDYASSLMSHKSLWPIGIHYFDFCPELGREYLELYLERIPLDTEKKVLKLLNICETRGLGTWWVFQEHAKSICKVMGKKCLKTKRVGQALSWFLKSKDSSYAALLSERILAEYCETGQFSHLDLLENLGTSMFLSSKLTFLGQYREFHKLYEEGEIQEAANLLVSLISARLAPKVFWITLLCDALPLLESQEMLINSQQTYELMHCVEELTKEISLIGDDNQKKMLEVEKTKLYNVRFALIRNLDRSIILEGSVKLS</sequence>
<dbReference type="GO" id="GO:0031965">
    <property type="term" value="C:nuclear membrane"/>
    <property type="evidence" value="ECO:0007669"/>
    <property type="project" value="UniProtKB-UniRule"/>
</dbReference>
<evidence type="ECO:0000256" key="3">
    <source>
        <dbReference type="ARBA" id="ARBA00022448"/>
    </source>
</evidence>
<comment type="similarity">
    <text evidence="2 9">Belongs to the nucleoporin Nup85 family.</text>
</comment>
<evidence type="ECO:0000256" key="1">
    <source>
        <dbReference type="ARBA" id="ARBA00004567"/>
    </source>
</evidence>
<dbReference type="Proteomes" id="UP001162480">
    <property type="component" value="Chromosome 6"/>
</dbReference>
<name>A0AA36AY30_OCTVU</name>
<comment type="subcellular location">
    <subcellularLocation>
        <location evidence="1 9">Nucleus</location>
        <location evidence="1 9">Nuclear pore complex</location>
    </subcellularLocation>
</comment>
<dbReference type="Pfam" id="PF07575">
    <property type="entry name" value="Nucleopor_Nup85"/>
    <property type="match status" value="1"/>
</dbReference>
<organism evidence="10 11">
    <name type="scientific">Octopus vulgaris</name>
    <name type="common">Common octopus</name>
    <dbReference type="NCBI Taxonomy" id="6645"/>
    <lineage>
        <taxon>Eukaryota</taxon>
        <taxon>Metazoa</taxon>
        <taxon>Spiralia</taxon>
        <taxon>Lophotrochozoa</taxon>
        <taxon>Mollusca</taxon>
        <taxon>Cephalopoda</taxon>
        <taxon>Coleoidea</taxon>
        <taxon>Octopodiformes</taxon>
        <taxon>Octopoda</taxon>
        <taxon>Incirrata</taxon>
        <taxon>Octopodidae</taxon>
        <taxon>Octopus</taxon>
    </lineage>
</organism>
<evidence type="ECO:0000256" key="7">
    <source>
        <dbReference type="ARBA" id="ARBA00023132"/>
    </source>
</evidence>
<dbReference type="AlphaFoldDB" id="A0AA36AY30"/>
<evidence type="ECO:0000256" key="6">
    <source>
        <dbReference type="ARBA" id="ARBA00023010"/>
    </source>
</evidence>
<keyword evidence="6 9" id="KW-0811">Translocation</keyword>
<dbReference type="GO" id="GO:0031080">
    <property type="term" value="C:nuclear pore outer ring"/>
    <property type="evidence" value="ECO:0007669"/>
    <property type="project" value="TreeGrafter"/>
</dbReference>